<name>A0A484N355_9ASTE</name>
<dbReference type="EMBL" id="OOIL02005612">
    <property type="protein sequence ID" value="VFQ95731.1"/>
    <property type="molecule type" value="Genomic_DNA"/>
</dbReference>
<dbReference type="AlphaFoldDB" id="A0A484N355"/>
<keyword evidence="2" id="KW-1185">Reference proteome</keyword>
<evidence type="ECO:0000313" key="2">
    <source>
        <dbReference type="Proteomes" id="UP000595140"/>
    </source>
</evidence>
<reference evidence="1 2" key="1">
    <citation type="submission" date="2018-04" db="EMBL/GenBank/DDBJ databases">
        <authorList>
            <person name="Vogel A."/>
        </authorList>
    </citation>
    <scope>NUCLEOTIDE SEQUENCE [LARGE SCALE GENOMIC DNA]</scope>
</reference>
<protein>
    <submittedName>
        <fullName evidence="1">Uncharacterized protein</fullName>
    </submittedName>
</protein>
<organism evidence="1 2">
    <name type="scientific">Cuscuta campestris</name>
    <dbReference type="NCBI Taxonomy" id="132261"/>
    <lineage>
        <taxon>Eukaryota</taxon>
        <taxon>Viridiplantae</taxon>
        <taxon>Streptophyta</taxon>
        <taxon>Embryophyta</taxon>
        <taxon>Tracheophyta</taxon>
        <taxon>Spermatophyta</taxon>
        <taxon>Magnoliopsida</taxon>
        <taxon>eudicotyledons</taxon>
        <taxon>Gunneridae</taxon>
        <taxon>Pentapetalae</taxon>
        <taxon>asterids</taxon>
        <taxon>lamiids</taxon>
        <taxon>Solanales</taxon>
        <taxon>Convolvulaceae</taxon>
        <taxon>Cuscuteae</taxon>
        <taxon>Cuscuta</taxon>
        <taxon>Cuscuta subgen. Grammica</taxon>
        <taxon>Cuscuta sect. Cleistogrammica</taxon>
    </lineage>
</organism>
<evidence type="ECO:0000313" key="1">
    <source>
        <dbReference type="EMBL" id="VFQ95731.1"/>
    </source>
</evidence>
<dbReference type="Proteomes" id="UP000595140">
    <property type="component" value="Unassembled WGS sequence"/>
</dbReference>
<sequence>MKCRGRLSKVNNMCAEDILLILKLWKPAFNRNSLRAGPRAHGDRSYIERGWPGVISNLGGERFSLPCSGIICVVDVLNSPTTPVNHLSATAVAGDRGRGGGRFWRLAVGADSGDRWRIPVADGGFRLRQILATAVSGGGKWESKLVVVSFASSDRRMSSHRKV</sequence>
<accession>A0A484N355</accession>
<gene>
    <name evidence="1" type="ORF">CCAM_LOCUS37507</name>
</gene>
<proteinExistence type="predicted"/>